<feature type="coiled-coil region" evidence="1">
    <location>
        <begin position="79"/>
        <end position="113"/>
    </location>
</feature>
<sequence length="223" mass="25087">MTPLYVTDGGNLVLVGVLRVTGMEPDGADMSLENWSFIFKWVGYIGAALVVFSTMGVGYFEGKIDEIKDGKIDELVSGKNALLKSVDEYKHQVEEKQRQLDELRLRAVNAQRNVSTRYSYRGVKTTVTGNRTIVSDELADWLPKIQALTELRDWASIIEESSSMINDEPEFYTPYISRATARFMMGDIDSAEADLMFVIQNTGNDPEYSGVPMLLESFQRNKS</sequence>
<dbReference type="EMBL" id="CABVJE010000010">
    <property type="protein sequence ID" value="VVQ01403.1"/>
    <property type="molecule type" value="Genomic_DNA"/>
</dbReference>
<protein>
    <submittedName>
        <fullName evidence="3">Uncharacterized protein</fullName>
    </submittedName>
</protein>
<accession>A0A5E7TQT7</accession>
<keyword evidence="1" id="KW-0175">Coiled coil</keyword>
<name>A0A5E7TQT7_PSEFL</name>
<dbReference type="Proteomes" id="UP000327191">
    <property type="component" value="Unassembled WGS sequence"/>
</dbReference>
<dbReference type="AlphaFoldDB" id="A0A5E7TQT7"/>
<keyword evidence="2" id="KW-1133">Transmembrane helix</keyword>
<evidence type="ECO:0000256" key="1">
    <source>
        <dbReference type="SAM" id="Coils"/>
    </source>
</evidence>
<reference evidence="3 4" key="1">
    <citation type="submission" date="2019-09" db="EMBL/GenBank/DDBJ databases">
        <authorList>
            <person name="Chandra G."/>
            <person name="Truman W A."/>
        </authorList>
    </citation>
    <scope>NUCLEOTIDE SEQUENCE [LARGE SCALE GENOMIC DNA]</scope>
    <source>
        <strain evidence="3">PS938</strain>
    </source>
</reference>
<dbReference type="RefSeq" id="WP_150672763.1">
    <property type="nucleotide sequence ID" value="NZ_CABVJE010000010.1"/>
</dbReference>
<feature type="transmembrane region" description="Helical" evidence="2">
    <location>
        <begin position="41"/>
        <end position="60"/>
    </location>
</feature>
<evidence type="ECO:0000313" key="3">
    <source>
        <dbReference type="EMBL" id="VVQ01403.1"/>
    </source>
</evidence>
<keyword evidence="2" id="KW-0472">Membrane</keyword>
<keyword evidence="2" id="KW-0812">Transmembrane</keyword>
<evidence type="ECO:0000256" key="2">
    <source>
        <dbReference type="SAM" id="Phobius"/>
    </source>
</evidence>
<organism evidence="3 4">
    <name type="scientific">Pseudomonas fluorescens</name>
    <dbReference type="NCBI Taxonomy" id="294"/>
    <lineage>
        <taxon>Bacteria</taxon>
        <taxon>Pseudomonadati</taxon>
        <taxon>Pseudomonadota</taxon>
        <taxon>Gammaproteobacteria</taxon>
        <taxon>Pseudomonadales</taxon>
        <taxon>Pseudomonadaceae</taxon>
        <taxon>Pseudomonas</taxon>
    </lineage>
</organism>
<evidence type="ECO:0000313" key="4">
    <source>
        <dbReference type="Proteomes" id="UP000327191"/>
    </source>
</evidence>
<gene>
    <name evidence="3" type="ORF">PS938_02514</name>
</gene>
<proteinExistence type="predicted"/>